<sequence>LYRPDQIPRQQSPKRRGPKVQSIRLKLYLVPDGDNVPHLSKQDPMIPIHQSNGYGYPSSHYSDFKCRPVYFHVWWSDEEFKEAIRLLYPKLQGKEFSIYTMDNNRRLKTAPFQIQYFRELKYQGTVIVKIDVSIDCYNLAFYQDDESLKYASFFEI</sequence>
<organism evidence="1 2">
    <name type="scientific">Pinctada imbricata</name>
    <name type="common">Atlantic pearl-oyster</name>
    <name type="synonym">Pinctada martensii</name>
    <dbReference type="NCBI Taxonomy" id="66713"/>
    <lineage>
        <taxon>Eukaryota</taxon>
        <taxon>Metazoa</taxon>
        <taxon>Spiralia</taxon>
        <taxon>Lophotrochozoa</taxon>
        <taxon>Mollusca</taxon>
        <taxon>Bivalvia</taxon>
        <taxon>Autobranchia</taxon>
        <taxon>Pteriomorphia</taxon>
        <taxon>Pterioida</taxon>
        <taxon>Pterioidea</taxon>
        <taxon>Pteriidae</taxon>
        <taxon>Pinctada</taxon>
    </lineage>
</organism>
<evidence type="ECO:0000313" key="1">
    <source>
        <dbReference type="EMBL" id="KAK3103208.1"/>
    </source>
</evidence>
<evidence type="ECO:0000313" key="2">
    <source>
        <dbReference type="Proteomes" id="UP001186944"/>
    </source>
</evidence>
<name>A0AA88YE61_PINIB</name>
<dbReference type="AlphaFoldDB" id="A0AA88YE61"/>
<gene>
    <name evidence="1" type="ORF">FSP39_017444</name>
</gene>
<reference evidence="1" key="1">
    <citation type="submission" date="2019-08" db="EMBL/GenBank/DDBJ databases">
        <title>The improved chromosome-level genome for the pearl oyster Pinctada fucata martensii using PacBio sequencing and Hi-C.</title>
        <authorList>
            <person name="Zheng Z."/>
        </authorList>
    </citation>
    <scope>NUCLEOTIDE SEQUENCE</scope>
    <source>
        <strain evidence="1">ZZ-2019</strain>
        <tissue evidence="1">Adductor muscle</tissue>
    </source>
</reference>
<protein>
    <submittedName>
        <fullName evidence="1">Uncharacterized protein</fullName>
    </submittedName>
</protein>
<comment type="caution">
    <text evidence="1">The sequence shown here is derived from an EMBL/GenBank/DDBJ whole genome shotgun (WGS) entry which is preliminary data.</text>
</comment>
<feature type="non-terminal residue" evidence="1">
    <location>
        <position position="1"/>
    </location>
</feature>
<proteinExistence type="predicted"/>
<accession>A0AA88YE61</accession>
<dbReference type="EMBL" id="VSWD01000005">
    <property type="protein sequence ID" value="KAK3103208.1"/>
    <property type="molecule type" value="Genomic_DNA"/>
</dbReference>
<dbReference type="Proteomes" id="UP001186944">
    <property type="component" value="Unassembled WGS sequence"/>
</dbReference>
<keyword evidence="2" id="KW-1185">Reference proteome</keyword>